<evidence type="ECO:0000256" key="2">
    <source>
        <dbReference type="ARBA" id="ARBA00022737"/>
    </source>
</evidence>
<dbReference type="SUPFAM" id="SSF50998">
    <property type="entry name" value="Quinoprotein alcohol dehydrogenase-like"/>
    <property type="match status" value="1"/>
</dbReference>
<evidence type="ECO:0000313" key="5">
    <source>
        <dbReference type="EMBL" id="PZE16235.1"/>
    </source>
</evidence>
<comment type="caution">
    <text evidence="5">The sequence shown here is derived from an EMBL/GenBank/DDBJ whole genome shotgun (WGS) entry which is preliminary data.</text>
</comment>
<protein>
    <recommendedName>
        <fullName evidence="4">Peptidase C14 caspase domain-containing protein</fullName>
    </recommendedName>
</protein>
<evidence type="ECO:0000256" key="3">
    <source>
        <dbReference type="PROSITE-ProRule" id="PRU00221"/>
    </source>
</evidence>
<dbReference type="SUPFAM" id="SSF50978">
    <property type="entry name" value="WD40 repeat-like"/>
    <property type="match status" value="1"/>
</dbReference>
<dbReference type="GO" id="GO:0004197">
    <property type="term" value="F:cysteine-type endopeptidase activity"/>
    <property type="evidence" value="ECO:0007669"/>
    <property type="project" value="InterPro"/>
</dbReference>
<dbReference type="Pfam" id="PF00656">
    <property type="entry name" value="Peptidase_C14"/>
    <property type="match status" value="1"/>
</dbReference>
<dbReference type="InterPro" id="IPR029030">
    <property type="entry name" value="Caspase-like_dom_sf"/>
</dbReference>
<evidence type="ECO:0000313" key="6">
    <source>
        <dbReference type="Proteomes" id="UP000249248"/>
    </source>
</evidence>
<dbReference type="RefSeq" id="WP_111064121.1">
    <property type="nucleotide sequence ID" value="NZ_JBHUCU010000037.1"/>
</dbReference>
<dbReference type="SMART" id="SM00320">
    <property type="entry name" value="WD40"/>
    <property type="match status" value="6"/>
</dbReference>
<keyword evidence="2" id="KW-0677">Repeat</keyword>
<keyword evidence="6" id="KW-1185">Reference proteome</keyword>
<dbReference type="InterPro" id="IPR036322">
    <property type="entry name" value="WD40_repeat_dom_sf"/>
</dbReference>
<dbReference type="GO" id="GO:0006508">
    <property type="term" value="P:proteolysis"/>
    <property type="evidence" value="ECO:0007669"/>
    <property type="project" value="InterPro"/>
</dbReference>
<dbReference type="InterPro" id="IPR050505">
    <property type="entry name" value="WDR55/POC1"/>
</dbReference>
<accession>A0A2W1NAB4</accession>
<dbReference type="PANTHER" id="PTHR44019:SF8">
    <property type="entry name" value="POC1 CENTRIOLAR PROTEIN HOMOLOG"/>
    <property type="match status" value="1"/>
</dbReference>
<feature type="domain" description="Peptidase C14 caspase" evidence="4">
    <location>
        <begin position="753"/>
        <end position="1009"/>
    </location>
</feature>
<dbReference type="EMBL" id="QKSB01000010">
    <property type="protein sequence ID" value="PZE16235.1"/>
    <property type="molecule type" value="Genomic_DNA"/>
</dbReference>
<feature type="repeat" description="WD" evidence="3">
    <location>
        <begin position="196"/>
        <end position="237"/>
    </location>
</feature>
<feature type="repeat" description="WD" evidence="3">
    <location>
        <begin position="510"/>
        <end position="551"/>
    </location>
</feature>
<proteinExistence type="predicted"/>
<gene>
    <name evidence="5" type="ORF">DNU06_13990</name>
</gene>
<dbReference type="PROSITE" id="PS50294">
    <property type="entry name" value="WD_REPEATS_REGION"/>
    <property type="match status" value="2"/>
</dbReference>
<dbReference type="InterPro" id="IPR011600">
    <property type="entry name" value="Pept_C14_caspase"/>
</dbReference>
<dbReference type="InterPro" id="IPR018247">
    <property type="entry name" value="EF_Hand_1_Ca_BS"/>
</dbReference>
<dbReference type="Proteomes" id="UP000249248">
    <property type="component" value="Unassembled WGS sequence"/>
</dbReference>
<reference evidence="5 6" key="1">
    <citation type="submission" date="2018-06" db="EMBL/GenBank/DDBJ databases">
        <title>The draft genome sequence of Crocinitomix sp. SM1701.</title>
        <authorList>
            <person name="Zhang X."/>
        </authorList>
    </citation>
    <scope>NUCLEOTIDE SEQUENCE [LARGE SCALE GENOMIC DNA]</scope>
    <source>
        <strain evidence="5 6">SM1701</strain>
    </source>
</reference>
<feature type="repeat" description="WD" evidence="3">
    <location>
        <begin position="26"/>
        <end position="67"/>
    </location>
</feature>
<dbReference type="PROSITE" id="PS00018">
    <property type="entry name" value="EF_HAND_1"/>
    <property type="match status" value="1"/>
</dbReference>
<name>A0A2W1NAB4_9FLAO</name>
<dbReference type="SUPFAM" id="SSF52129">
    <property type="entry name" value="Caspase-like"/>
    <property type="match status" value="1"/>
</dbReference>
<evidence type="ECO:0000259" key="4">
    <source>
        <dbReference type="Pfam" id="PF00656"/>
    </source>
</evidence>
<dbReference type="PROSITE" id="PS50082">
    <property type="entry name" value="WD_REPEATS_2"/>
    <property type="match status" value="3"/>
</dbReference>
<dbReference type="AlphaFoldDB" id="A0A2W1NAB4"/>
<dbReference type="Gene3D" id="3.40.50.1460">
    <property type="match status" value="1"/>
</dbReference>
<dbReference type="InterPro" id="IPR001680">
    <property type="entry name" value="WD40_rpt"/>
</dbReference>
<organism evidence="5 6">
    <name type="scientific">Putridiphycobacter roseus</name>
    <dbReference type="NCBI Taxonomy" id="2219161"/>
    <lineage>
        <taxon>Bacteria</taxon>
        <taxon>Pseudomonadati</taxon>
        <taxon>Bacteroidota</taxon>
        <taxon>Flavobacteriia</taxon>
        <taxon>Flavobacteriales</taxon>
        <taxon>Crocinitomicaceae</taxon>
        <taxon>Putridiphycobacter</taxon>
    </lineage>
</organism>
<dbReference type="Pfam" id="PF00400">
    <property type="entry name" value="WD40"/>
    <property type="match status" value="2"/>
</dbReference>
<evidence type="ECO:0000256" key="1">
    <source>
        <dbReference type="ARBA" id="ARBA00022574"/>
    </source>
</evidence>
<dbReference type="PANTHER" id="PTHR44019">
    <property type="entry name" value="WD REPEAT-CONTAINING PROTEIN 55"/>
    <property type="match status" value="1"/>
</dbReference>
<keyword evidence="1 3" id="KW-0853">WD repeat</keyword>
<dbReference type="InterPro" id="IPR015943">
    <property type="entry name" value="WD40/YVTN_repeat-like_dom_sf"/>
</dbReference>
<dbReference type="Gene3D" id="2.130.10.10">
    <property type="entry name" value="YVTN repeat-like/Quinoprotein amine dehydrogenase"/>
    <property type="match status" value="3"/>
</dbReference>
<dbReference type="InterPro" id="IPR011047">
    <property type="entry name" value="Quinoprotein_ADH-like_sf"/>
</dbReference>
<sequence length="1021" mass="117434">MKKIIFLLFLLLNFSLFSQKEELVVHRTHSSDIELLEFSNSGKYLASLGENSEIIIWHIRLGRLLTTFYIDEAEEIENISFSEDEKYLFVRTKNSILGFDINHSKLMDMGIIETPTNRKKNYYLDKNGKIEFAMKKGIILKRLANKKIPLNRLSANSIETKLNAFDISPNEDLVIAAGQDGKVYIYKYGGNLVTTLDAHYSAVNDVRFSKDGKSFASAGKDRSIIIWNTEKLELESRVSSSIHRKNTVNYSHDGNKIYVGDELGFIFEIDLIAAFPKVAVQKTSDYAINKIQKSPNGVDYFIATSDNHVLHKTNPIDDKSLDNFRYKQYPIANTKTFLFKALGTYQPPIGEVKVLDVSKDGNQIIFAGTSGNPNLTHYDFKKNKATHLYKFKNWESFESISFINDNTIIANARHQNVIYEWKLHKNKFYYNADTLDFKIQDFVKIAENKIWINSVEKGQFIFNLTTQRIENVLPDSYQKVFKRNNYVVLIDPANRIIFYDYKTKKQYFSFKGHSDLVTDISFHPDGIHFVSSSYDGTVKLWDFEQKTLITTIIPFKNNDFIFITKDNYYLISKGAINDFGFKYKDQYFYPDLFDIKYNRPDLVLTALKSKNTELIAAYHQAYLKRLKKLNFTEDQLGRDFHLPEIEITNLKDLKPKTNKNFAEIKVNAKDSKYKLEKINVWLNGVAIYGVEGFNVSYADTSNFAHLFNIPLAAGKNRIEVSVQNVKGVDSYKKTYNLFNTNEVKESNLYLVSIGIGKFKENQYDLNYAAKDAKDIIKTFTDSKSFTNVYSREFTDEEVTLENINTVKPFLEKAGINDMVIVFVAGHGILDEDFNYYFATYDMDFHNPKLRGIPYEIMESLVDNLKALRKLLFIDTCHSGELEKDEVEKVADPSSTEKASDIIFRGGAGVNVKEKEKPLGLLSTNELMKSLFTDLRKGTGATIIASSAGTEYAMEGERWENGLFTYCLIRGLKNKEADLNKDNKINISELQEYIQYQVNYISNGTQTPTSRIVNTQLDYRIW</sequence>
<dbReference type="OrthoDB" id="1492850at2"/>